<evidence type="ECO:0000256" key="8">
    <source>
        <dbReference type="ARBA" id="ARBA00048924"/>
    </source>
</evidence>
<protein>
    <recommendedName>
        <fullName evidence="5 9">L-2,4-diaminobutyric acid acetyltransferase</fullName>
        <shortName evidence="9">DABA acetyltransferase</shortName>
        <ecNumber evidence="4 9">2.3.1.178</ecNumber>
    </recommendedName>
</protein>
<evidence type="ECO:0000313" key="12">
    <source>
        <dbReference type="Proteomes" id="UP000027142"/>
    </source>
</evidence>
<dbReference type="EMBL" id="CP003923">
    <property type="protein sequence ID" value="AIC92901.1"/>
    <property type="molecule type" value="Genomic_DNA"/>
</dbReference>
<dbReference type="AlphaFoldDB" id="A0A060LNE7"/>
<dbReference type="PATRIC" id="fig|1246626.3.peg.280"/>
<dbReference type="Pfam" id="PF00583">
    <property type="entry name" value="Acetyltransf_1"/>
    <property type="match status" value="1"/>
</dbReference>
<dbReference type="EC" id="2.3.1.178" evidence="4 9"/>
<dbReference type="STRING" id="1246626.BleG1_0293"/>
<evidence type="ECO:0000259" key="10">
    <source>
        <dbReference type="PROSITE" id="PS51186"/>
    </source>
</evidence>
<dbReference type="RefSeq" id="WP_035392952.1">
    <property type="nucleotide sequence ID" value="NZ_CP003923.1"/>
</dbReference>
<evidence type="ECO:0000256" key="9">
    <source>
        <dbReference type="RuleBase" id="RU365045"/>
    </source>
</evidence>
<keyword evidence="12" id="KW-1185">Reference proteome</keyword>
<evidence type="ECO:0000256" key="2">
    <source>
        <dbReference type="ARBA" id="ARBA00004978"/>
    </source>
</evidence>
<dbReference type="OrthoDB" id="2436196at2"/>
<dbReference type="CDD" id="cd04301">
    <property type="entry name" value="NAT_SF"/>
    <property type="match status" value="1"/>
</dbReference>
<dbReference type="GO" id="GO:0019491">
    <property type="term" value="P:ectoine biosynthetic process"/>
    <property type="evidence" value="ECO:0007669"/>
    <property type="project" value="UniProtKB-UniPathway"/>
</dbReference>
<dbReference type="Proteomes" id="UP000027142">
    <property type="component" value="Chromosome"/>
</dbReference>
<evidence type="ECO:0000256" key="4">
    <source>
        <dbReference type="ARBA" id="ARBA00012355"/>
    </source>
</evidence>
<dbReference type="HOGENOM" id="CLU_111896_0_0_9"/>
<reference evidence="11 12" key="1">
    <citation type="journal article" date="2014" name="Gene">
        <title>A comparative genomic analysis of the alkalitolerant soil bacterium Bacillus lehensis G1.</title>
        <authorList>
            <person name="Noor Y.M."/>
            <person name="Samsulrizal N.H."/>
            <person name="Jema'on N.A."/>
            <person name="Low K.O."/>
            <person name="Ramli A.N."/>
            <person name="Alias N.I."/>
            <person name="Damis S.I."/>
            <person name="Fuzi S.F."/>
            <person name="Isa M.N."/>
            <person name="Murad A.M."/>
            <person name="Raih M.F."/>
            <person name="Bakar F.D."/>
            <person name="Najimudin N."/>
            <person name="Mahadi N.M."/>
            <person name="Illias R.M."/>
        </authorList>
    </citation>
    <scope>NUCLEOTIDE SEQUENCE [LARGE SCALE GENOMIC DNA]</scope>
    <source>
        <strain evidence="11 12">G1</strain>
    </source>
</reference>
<evidence type="ECO:0000256" key="6">
    <source>
        <dbReference type="ARBA" id="ARBA00022679"/>
    </source>
</evidence>
<evidence type="ECO:0000256" key="3">
    <source>
        <dbReference type="ARBA" id="ARBA00010712"/>
    </source>
</evidence>
<comment type="function">
    <text evidence="1 9">Catalyzes the acetylation of L-2,4-diaminobutyrate (DABA) to gamma-N-acetyl-alpha,gamma-diaminobutyric acid (ADABA) with acetyl coenzyme A.</text>
</comment>
<dbReference type="GO" id="GO:0033816">
    <property type="term" value="F:diaminobutyrate acetyltransferase activity"/>
    <property type="evidence" value="ECO:0007669"/>
    <property type="project" value="UniProtKB-EC"/>
</dbReference>
<keyword evidence="6 9" id="KW-0808">Transferase</keyword>
<evidence type="ECO:0000256" key="7">
    <source>
        <dbReference type="ARBA" id="ARBA00023315"/>
    </source>
</evidence>
<accession>A0A060LNE7</accession>
<evidence type="ECO:0000313" key="11">
    <source>
        <dbReference type="EMBL" id="AIC92901.1"/>
    </source>
</evidence>
<feature type="domain" description="N-acetyltransferase" evidence="10">
    <location>
        <begin position="7"/>
        <end position="158"/>
    </location>
</feature>
<evidence type="ECO:0000256" key="5">
    <source>
        <dbReference type="ARBA" id="ARBA00017935"/>
    </source>
</evidence>
<dbReference type="Gene3D" id="3.40.630.30">
    <property type="match status" value="1"/>
</dbReference>
<comment type="pathway">
    <text evidence="2 9">Amine and polyamine biosynthesis; ectoine biosynthesis; L-ectoine from L-aspartate 4-semialdehyde: step 2/3.</text>
</comment>
<evidence type="ECO:0000256" key="1">
    <source>
        <dbReference type="ARBA" id="ARBA00003741"/>
    </source>
</evidence>
<comment type="similarity">
    <text evidence="3 9">Belongs to the acetyltransferase family. EctA subfamily.</text>
</comment>
<dbReference type="PANTHER" id="PTHR43072:SF23">
    <property type="entry name" value="UPF0039 PROTEIN C11D3.02C"/>
    <property type="match status" value="1"/>
</dbReference>
<dbReference type="UniPathway" id="UPA00067">
    <property type="reaction ID" value="UER00122"/>
</dbReference>
<sequence length="164" mass="18457">MAQTPVLTLEKPTVEDGASMWQLAETSTLDSNSVYKYIMMCEYFDETCIVARENDEVVGFITGFIPPKQADTLFIWQVGVAESQRGKGLALDLLERLIERDACKNVRYVEATVTPSNKASQSLFKKLARSQGTECNVFDCFGEELFPDDQHEEEKTFRIGPIKG</sequence>
<dbReference type="InterPro" id="IPR012772">
    <property type="entry name" value="Ectoine_EctA"/>
</dbReference>
<keyword evidence="7 9" id="KW-0012">Acyltransferase</keyword>
<dbReference type="PANTHER" id="PTHR43072">
    <property type="entry name" value="N-ACETYLTRANSFERASE"/>
    <property type="match status" value="1"/>
</dbReference>
<dbReference type="PROSITE" id="PS51186">
    <property type="entry name" value="GNAT"/>
    <property type="match status" value="1"/>
</dbReference>
<dbReference type="InterPro" id="IPR016181">
    <property type="entry name" value="Acyl_CoA_acyltransferase"/>
</dbReference>
<dbReference type="SUPFAM" id="SSF55729">
    <property type="entry name" value="Acyl-CoA N-acyltransferases (Nat)"/>
    <property type="match status" value="1"/>
</dbReference>
<dbReference type="eggNOG" id="COG0456">
    <property type="taxonomic scope" value="Bacteria"/>
</dbReference>
<dbReference type="KEGG" id="ble:BleG1_0293"/>
<name>A0A060LNE7_9BACI</name>
<dbReference type="InterPro" id="IPR000182">
    <property type="entry name" value="GNAT_dom"/>
</dbReference>
<comment type="catalytic activity">
    <reaction evidence="8 9">
        <text>L-2,4-diaminobutanoate + acetyl-CoA = (2S)-4-acetamido-2-aminobutanoate + CoA + H(+)</text>
        <dbReference type="Rhea" id="RHEA:16901"/>
        <dbReference type="ChEBI" id="CHEBI:15378"/>
        <dbReference type="ChEBI" id="CHEBI:57287"/>
        <dbReference type="ChEBI" id="CHEBI:57288"/>
        <dbReference type="ChEBI" id="CHEBI:58761"/>
        <dbReference type="ChEBI" id="CHEBI:58929"/>
        <dbReference type="EC" id="2.3.1.178"/>
    </reaction>
</comment>
<organism evidence="11 12">
    <name type="scientific">Shouchella lehensis G1</name>
    <dbReference type="NCBI Taxonomy" id="1246626"/>
    <lineage>
        <taxon>Bacteria</taxon>
        <taxon>Bacillati</taxon>
        <taxon>Bacillota</taxon>
        <taxon>Bacilli</taxon>
        <taxon>Bacillales</taxon>
        <taxon>Bacillaceae</taxon>
        <taxon>Shouchella</taxon>
    </lineage>
</organism>
<proteinExistence type="inferred from homology"/>
<dbReference type="NCBIfam" id="TIGR02406">
    <property type="entry name" value="ectoine_EctA"/>
    <property type="match status" value="1"/>
</dbReference>
<gene>
    <name evidence="9" type="primary">ectA</name>
    <name evidence="11" type="ORF">BleG1_0293</name>
</gene>